<evidence type="ECO:0000259" key="3">
    <source>
        <dbReference type="PROSITE" id="PS50097"/>
    </source>
</evidence>
<evidence type="ECO:0000313" key="5">
    <source>
        <dbReference type="Proteomes" id="UP000241587"/>
    </source>
</evidence>
<dbReference type="SUPFAM" id="SSF54695">
    <property type="entry name" value="POZ domain"/>
    <property type="match status" value="1"/>
</dbReference>
<feature type="coiled-coil region" evidence="1">
    <location>
        <begin position="221"/>
        <end position="248"/>
    </location>
</feature>
<dbReference type="OrthoDB" id="1022638at2759"/>
<reference evidence="4 5" key="1">
    <citation type="submission" date="2018-02" db="EMBL/GenBank/DDBJ databases">
        <title>Fusarium culmorum secondary metabolites in fungal-bacterial-plant interactions.</title>
        <authorList>
            <person name="Schmidt R."/>
        </authorList>
    </citation>
    <scope>NUCLEOTIDE SEQUENCE [LARGE SCALE GENOMIC DNA]</scope>
    <source>
        <strain evidence="4 5">PV</strain>
    </source>
</reference>
<dbReference type="InterPro" id="IPR011333">
    <property type="entry name" value="SKP1/BTB/POZ_sf"/>
</dbReference>
<comment type="caution">
    <text evidence="4">The sequence shown here is derived from an EMBL/GenBank/DDBJ whole genome shotgun (WGS) entry which is preliminary data.</text>
</comment>
<dbReference type="PANTHER" id="PTHR47843">
    <property type="entry name" value="BTB DOMAIN-CONTAINING PROTEIN-RELATED"/>
    <property type="match status" value="1"/>
</dbReference>
<evidence type="ECO:0000313" key="4">
    <source>
        <dbReference type="EMBL" id="PTD02741.1"/>
    </source>
</evidence>
<dbReference type="CDD" id="cd18186">
    <property type="entry name" value="BTB_POZ_ZBTB_KLHL-like"/>
    <property type="match status" value="1"/>
</dbReference>
<gene>
    <name evidence="4" type="ORF">FCULG_00009148</name>
</gene>
<accession>A0A2T4GGS7</accession>
<keyword evidence="5" id="KW-1185">Reference proteome</keyword>
<keyword evidence="1" id="KW-0175">Coiled coil</keyword>
<feature type="non-terminal residue" evidence="4">
    <location>
        <position position="315"/>
    </location>
</feature>
<dbReference type="PROSITE" id="PS50097">
    <property type="entry name" value="BTB"/>
    <property type="match status" value="1"/>
</dbReference>
<sequence length="315" mass="35136">MALQYPDFLFSLSVSGKYSDFTLVCNGGHEFKLHRVIVCPQSSVITAALSGGFQEAASKVLTVTEFDVNTVQHMISFLYSGDYQISSKRDKPGSDDGNPQDEDSNDAADHAPQASSHLSEPVETVETVEDLFAHLRVNAIADYYNIQNLVQLANKKIRAILDLVQNTEVFPRIIQQISTSNGDPNIRSIIASAAVTRIKELCNLAAFQELELKQDFSSKMFQACSERMETLERRLHDAQANVVMYQALRDDERQAKQSVIEEMDNSMEILKQTAGCRNCEETFGSYFEKGVRKGILLIFCAARFVVVDIGLLTKT</sequence>
<feature type="region of interest" description="Disordered" evidence="2">
    <location>
        <begin position="87"/>
        <end position="122"/>
    </location>
</feature>
<dbReference type="AlphaFoldDB" id="A0A2T4GGS7"/>
<dbReference type="Gene3D" id="3.30.710.10">
    <property type="entry name" value="Potassium Channel Kv1.1, Chain A"/>
    <property type="match status" value="1"/>
</dbReference>
<organism evidence="4 5">
    <name type="scientific">Fusarium culmorum</name>
    <dbReference type="NCBI Taxonomy" id="5516"/>
    <lineage>
        <taxon>Eukaryota</taxon>
        <taxon>Fungi</taxon>
        <taxon>Dikarya</taxon>
        <taxon>Ascomycota</taxon>
        <taxon>Pezizomycotina</taxon>
        <taxon>Sordariomycetes</taxon>
        <taxon>Hypocreomycetidae</taxon>
        <taxon>Hypocreales</taxon>
        <taxon>Nectriaceae</taxon>
        <taxon>Fusarium</taxon>
    </lineage>
</organism>
<dbReference type="EMBL" id="PVEM01000016">
    <property type="protein sequence ID" value="PTD02741.1"/>
    <property type="molecule type" value="Genomic_DNA"/>
</dbReference>
<dbReference type="PANTHER" id="PTHR47843:SF5">
    <property type="entry name" value="BTB_POZ DOMAIN PROTEIN"/>
    <property type="match status" value="1"/>
</dbReference>
<proteinExistence type="predicted"/>
<evidence type="ECO:0000256" key="1">
    <source>
        <dbReference type="SAM" id="Coils"/>
    </source>
</evidence>
<name>A0A2T4GGS7_FUSCU</name>
<dbReference type="OMA" id="HQVIVCP"/>
<evidence type="ECO:0000256" key="2">
    <source>
        <dbReference type="SAM" id="MobiDB-lite"/>
    </source>
</evidence>
<dbReference type="Pfam" id="PF00651">
    <property type="entry name" value="BTB"/>
    <property type="match status" value="1"/>
</dbReference>
<dbReference type="Proteomes" id="UP000241587">
    <property type="component" value="Unassembled WGS sequence"/>
</dbReference>
<dbReference type="InterPro" id="IPR000210">
    <property type="entry name" value="BTB/POZ_dom"/>
</dbReference>
<dbReference type="SMART" id="SM00225">
    <property type="entry name" value="BTB"/>
    <property type="match status" value="1"/>
</dbReference>
<feature type="domain" description="BTB" evidence="3">
    <location>
        <begin position="19"/>
        <end position="87"/>
    </location>
</feature>
<protein>
    <recommendedName>
        <fullName evidence="3">BTB domain-containing protein</fullName>
    </recommendedName>
</protein>